<proteinExistence type="predicted"/>
<evidence type="ECO:0000313" key="2">
    <source>
        <dbReference type="EMBL" id="TKA62477.1"/>
    </source>
</evidence>
<organism evidence="2 3">
    <name type="scientific">Cryomyces minteri</name>
    <dbReference type="NCBI Taxonomy" id="331657"/>
    <lineage>
        <taxon>Eukaryota</taxon>
        <taxon>Fungi</taxon>
        <taxon>Dikarya</taxon>
        <taxon>Ascomycota</taxon>
        <taxon>Pezizomycotina</taxon>
        <taxon>Dothideomycetes</taxon>
        <taxon>Dothideomycetes incertae sedis</taxon>
        <taxon>Cryomyces</taxon>
    </lineage>
</organism>
<name>A0A4U0WIK9_9PEZI</name>
<dbReference type="OrthoDB" id="5416983at2759"/>
<dbReference type="EMBL" id="NAJN01001557">
    <property type="protein sequence ID" value="TKA62477.1"/>
    <property type="molecule type" value="Genomic_DNA"/>
</dbReference>
<feature type="region of interest" description="Disordered" evidence="1">
    <location>
        <begin position="40"/>
        <end position="119"/>
    </location>
</feature>
<dbReference type="Proteomes" id="UP000308768">
    <property type="component" value="Unassembled WGS sequence"/>
</dbReference>
<comment type="caution">
    <text evidence="2">The sequence shown here is derived from an EMBL/GenBank/DDBJ whole genome shotgun (WGS) entry which is preliminary data.</text>
</comment>
<feature type="compositionally biased region" description="Polar residues" evidence="1">
    <location>
        <begin position="45"/>
        <end position="56"/>
    </location>
</feature>
<reference evidence="2 3" key="1">
    <citation type="submission" date="2017-03" db="EMBL/GenBank/DDBJ databases">
        <title>Genomes of endolithic fungi from Antarctica.</title>
        <authorList>
            <person name="Coleine C."/>
            <person name="Masonjones S."/>
            <person name="Stajich J.E."/>
        </authorList>
    </citation>
    <scope>NUCLEOTIDE SEQUENCE [LARGE SCALE GENOMIC DNA]</scope>
    <source>
        <strain evidence="2 3">CCFEE 5187</strain>
    </source>
</reference>
<protein>
    <submittedName>
        <fullName evidence="2">Uncharacterized protein</fullName>
    </submittedName>
</protein>
<evidence type="ECO:0000256" key="1">
    <source>
        <dbReference type="SAM" id="MobiDB-lite"/>
    </source>
</evidence>
<evidence type="ECO:0000313" key="3">
    <source>
        <dbReference type="Proteomes" id="UP000308768"/>
    </source>
</evidence>
<feature type="non-terminal residue" evidence="2">
    <location>
        <position position="119"/>
    </location>
</feature>
<gene>
    <name evidence="2" type="ORF">B0A49_07013</name>
</gene>
<keyword evidence="3" id="KW-1185">Reference proteome</keyword>
<accession>A0A4U0WIK9</accession>
<sequence>MAEQDNHNDVVKSALSVSGISLTDTHATQVNSFTIRDDEVRPAAISSTSLATEQPTSAASSAPASNTRSLDMTGKAFDDDTSPAVIVLDQPRVEGETSVEPAEVVLNGYDLPAPGMENN</sequence>
<dbReference type="AlphaFoldDB" id="A0A4U0WIK9"/>